<dbReference type="RefSeq" id="WP_138690414.1">
    <property type="nucleotide sequence ID" value="NZ_JBHSAZ010000039.1"/>
</dbReference>
<name>A0A5S4GPS1_9ACTN</name>
<comment type="caution">
    <text evidence="2">The sequence shown here is derived from an EMBL/GenBank/DDBJ whole genome shotgun (WGS) entry which is preliminary data.</text>
</comment>
<keyword evidence="3" id="KW-1185">Reference proteome</keyword>
<feature type="domain" description="RiboL-PSP-HEPN" evidence="1">
    <location>
        <begin position="18"/>
        <end position="158"/>
    </location>
</feature>
<dbReference type="Proteomes" id="UP000306628">
    <property type="component" value="Unassembled WGS sequence"/>
</dbReference>
<sequence length="176" mass="20613">MTRRKHSHSTSARWQIKKLRQDLEDLYVRADPRLFSDQEVAADIGRYLCVRVSGFLEQATSVIFREYCEKNSWGEVQAFALSWLDRMPNLSHDALVKLVSRFSREASVELKEFLDKEERRSRINALIGLRNDIAHGKQQGMSRGQAWEYYEVAEQVIDWLLDKFHPEQISINDSPL</sequence>
<dbReference type="EMBL" id="VCKX01000040">
    <property type="protein sequence ID" value="TMR34819.1"/>
    <property type="molecule type" value="Genomic_DNA"/>
</dbReference>
<dbReference type="Pfam" id="PF18735">
    <property type="entry name" value="HEPN_RiboL-PSP"/>
    <property type="match status" value="1"/>
</dbReference>
<dbReference type="InterPro" id="IPR041519">
    <property type="entry name" value="HEPN_RiboL-PSP"/>
</dbReference>
<dbReference type="OrthoDB" id="4202460at2"/>
<evidence type="ECO:0000259" key="1">
    <source>
        <dbReference type="Pfam" id="PF18735"/>
    </source>
</evidence>
<gene>
    <name evidence="2" type="ORF">ETD85_15535</name>
</gene>
<reference evidence="2 3" key="1">
    <citation type="submission" date="2019-05" db="EMBL/GenBank/DDBJ databases">
        <title>Draft genome sequence of Nonomuraea zeae DSM 100528.</title>
        <authorList>
            <person name="Saricaoglu S."/>
            <person name="Isik K."/>
        </authorList>
    </citation>
    <scope>NUCLEOTIDE SEQUENCE [LARGE SCALE GENOMIC DNA]</scope>
    <source>
        <strain evidence="2 3">DSM 100528</strain>
    </source>
</reference>
<organism evidence="2 3">
    <name type="scientific">Nonomuraea zeae</name>
    <dbReference type="NCBI Taxonomy" id="1642303"/>
    <lineage>
        <taxon>Bacteria</taxon>
        <taxon>Bacillati</taxon>
        <taxon>Actinomycetota</taxon>
        <taxon>Actinomycetes</taxon>
        <taxon>Streptosporangiales</taxon>
        <taxon>Streptosporangiaceae</taxon>
        <taxon>Nonomuraea</taxon>
    </lineage>
</organism>
<protein>
    <recommendedName>
        <fullName evidence="1">RiboL-PSP-HEPN domain-containing protein</fullName>
    </recommendedName>
</protein>
<evidence type="ECO:0000313" key="2">
    <source>
        <dbReference type="EMBL" id="TMR34819.1"/>
    </source>
</evidence>
<accession>A0A5S4GPS1</accession>
<dbReference type="AlphaFoldDB" id="A0A5S4GPS1"/>
<proteinExistence type="predicted"/>
<evidence type="ECO:0000313" key="3">
    <source>
        <dbReference type="Proteomes" id="UP000306628"/>
    </source>
</evidence>